<keyword evidence="2" id="KW-1185">Reference proteome</keyword>
<evidence type="ECO:0000313" key="1">
    <source>
        <dbReference type="EMBL" id="MFI2162727.1"/>
    </source>
</evidence>
<proteinExistence type="predicted"/>
<reference evidence="1 2" key="1">
    <citation type="submission" date="2024-10" db="EMBL/GenBank/DDBJ databases">
        <title>The Natural Products Discovery Center: Release of the First 8490 Sequenced Strains for Exploring Actinobacteria Biosynthetic Diversity.</title>
        <authorList>
            <person name="Kalkreuter E."/>
            <person name="Kautsar S.A."/>
            <person name="Yang D."/>
            <person name="Bader C.D."/>
            <person name="Teijaro C.N."/>
            <person name="Fluegel L."/>
            <person name="Davis C.M."/>
            <person name="Simpson J.R."/>
            <person name="Lauterbach L."/>
            <person name="Steele A.D."/>
            <person name="Gui C."/>
            <person name="Meng S."/>
            <person name="Li G."/>
            <person name="Viehrig K."/>
            <person name="Ye F."/>
            <person name="Su P."/>
            <person name="Kiefer A.F."/>
            <person name="Nichols A."/>
            <person name="Cepeda A.J."/>
            <person name="Yan W."/>
            <person name="Fan B."/>
            <person name="Jiang Y."/>
            <person name="Adhikari A."/>
            <person name="Zheng C.-J."/>
            <person name="Schuster L."/>
            <person name="Cowan T.M."/>
            <person name="Smanski M.J."/>
            <person name="Chevrette M.G."/>
            <person name="De Carvalho L.P.S."/>
            <person name="Shen B."/>
        </authorList>
    </citation>
    <scope>NUCLEOTIDE SEQUENCE [LARGE SCALE GENOMIC DNA]</scope>
    <source>
        <strain evidence="1 2">NPDC020295</strain>
    </source>
</reference>
<dbReference type="Proteomes" id="UP001611397">
    <property type="component" value="Unassembled WGS sequence"/>
</dbReference>
<dbReference type="EMBL" id="JBIRWM010000044">
    <property type="protein sequence ID" value="MFI2162727.1"/>
    <property type="molecule type" value="Genomic_DNA"/>
</dbReference>
<sequence>MWPFRRERGGDLRRTEDCCSEVRRVLLTREQTIEYKLLSTEGKHGDPRWPAFAARYGFDPQHPVQWEVETLEPAELQRLVLAAVDPYIDRQVLAQQIAREEEQRRALAAFVRGWGAAERT</sequence>
<accession>A0ABW7VMY7</accession>
<organism evidence="1 2">
    <name type="scientific">Streptomyces olivaceoviridis</name>
    <name type="common">Streptomyces corchorusii</name>
    <dbReference type="NCBI Taxonomy" id="1921"/>
    <lineage>
        <taxon>Bacteria</taxon>
        <taxon>Bacillati</taxon>
        <taxon>Actinomycetota</taxon>
        <taxon>Actinomycetes</taxon>
        <taxon>Kitasatosporales</taxon>
        <taxon>Streptomycetaceae</taxon>
        <taxon>Streptomyces</taxon>
    </lineage>
</organism>
<gene>
    <name evidence="1" type="ORF">ACH49L_45180</name>
</gene>
<protein>
    <submittedName>
        <fullName evidence="1">Uncharacterized protein</fullName>
    </submittedName>
</protein>
<name>A0ABW7VMY7_STROI</name>
<evidence type="ECO:0000313" key="2">
    <source>
        <dbReference type="Proteomes" id="UP001611397"/>
    </source>
</evidence>
<dbReference type="RefSeq" id="WP_244218657.1">
    <property type="nucleotide sequence ID" value="NZ_JBIRUT010000034.1"/>
</dbReference>
<comment type="caution">
    <text evidence="1">The sequence shown here is derived from an EMBL/GenBank/DDBJ whole genome shotgun (WGS) entry which is preliminary data.</text>
</comment>